<dbReference type="Proteomes" id="UP000814128">
    <property type="component" value="Unassembled WGS sequence"/>
</dbReference>
<dbReference type="EMBL" id="MU273670">
    <property type="protein sequence ID" value="KAI0029534.1"/>
    <property type="molecule type" value="Genomic_DNA"/>
</dbReference>
<reference evidence="1" key="1">
    <citation type="submission" date="2021-02" db="EMBL/GenBank/DDBJ databases">
        <authorList>
            <consortium name="DOE Joint Genome Institute"/>
            <person name="Ahrendt S."/>
            <person name="Looney B.P."/>
            <person name="Miyauchi S."/>
            <person name="Morin E."/>
            <person name="Drula E."/>
            <person name="Courty P.E."/>
            <person name="Chicoki N."/>
            <person name="Fauchery L."/>
            <person name="Kohler A."/>
            <person name="Kuo A."/>
            <person name="Labutti K."/>
            <person name="Pangilinan J."/>
            <person name="Lipzen A."/>
            <person name="Riley R."/>
            <person name="Andreopoulos W."/>
            <person name="He G."/>
            <person name="Johnson J."/>
            <person name="Barry K.W."/>
            <person name="Grigoriev I.V."/>
            <person name="Nagy L."/>
            <person name="Hibbett D."/>
            <person name="Henrissat B."/>
            <person name="Matheny P.B."/>
            <person name="Labbe J."/>
            <person name="Martin F."/>
        </authorList>
    </citation>
    <scope>NUCLEOTIDE SEQUENCE</scope>
    <source>
        <strain evidence="1">EC-137</strain>
    </source>
</reference>
<keyword evidence="2" id="KW-1185">Reference proteome</keyword>
<evidence type="ECO:0000313" key="1">
    <source>
        <dbReference type="EMBL" id="KAI0029534.1"/>
    </source>
</evidence>
<name>A0ACB8QCQ8_9AGAM</name>
<sequence length="587" mass="64200">MGQNGLTIPPKPFKVAANEVNCLIHAYLRDAGFQHTAFSLRSEAFLEKSTEFTKHVPHGELVDLLSKALLFQYIEKHGLGEPTCIVPMSLLERHVCAEAPSEPALAASPTLATLSGDSGGVGQVADSPTSNLRTASKQVRLDDIWNCSSQPKPAAPSRQISTSRQEKTDQNANAMDIDGDSGSVGPMLETDVPPTTRILPGVDSEIFTLSWCRENPTLLATGAKDATLTIWKLPLPLGTEGEPEAPTSQARIRLTATVDGDVTALDWHPDGETLAVGSYDAKLRIINSMGELQMTDASHQSPIFGARWSPDGRWLVTASLDQQSCLWDMKDRRIVCKTFFQREWPLLCLAFVEPTLSCVGCCLDCAWINNELYVVCGGDYKVTIMSVNSPIPVTLFVGHGNEVNQLRLNETRMFIASASDDMTARIWNVAHILTPAGPDQPTPNVTDCVVLRGHSQSVNTVGWSGTQAGPELIATASFDMESRVWDPRTGACLCVFKDHTKPLFTLTFSKSGLWLLTGAGDGYVIIYDVQDRKKVWSWRVEGKQTRGVFDLAVQAVRNTERVAVALESGRVAIIDLRQLRALQSKPW</sequence>
<evidence type="ECO:0000313" key="2">
    <source>
        <dbReference type="Proteomes" id="UP000814128"/>
    </source>
</evidence>
<comment type="caution">
    <text evidence="1">The sequence shown here is derived from an EMBL/GenBank/DDBJ whole genome shotgun (WGS) entry which is preliminary data.</text>
</comment>
<protein>
    <submittedName>
        <fullName evidence="1">WD40-repeat-containing domain protein</fullName>
    </submittedName>
</protein>
<gene>
    <name evidence="1" type="ORF">K488DRAFT_56148</name>
</gene>
<accession>A0ACB8QCQ8</accession>
<organism evidence="1 2">
    <name type="scientific">Vararia minispora EC-137</name>
    <dbReference type="NCBI Taxonomy" id="1314806"/>
    <lineage>
        <taxon>Eukaryota</taxon>
        <taxon>Fungi</taxon>
        <taxon>Dikarya</taxon>
        <taxon>Basidiomycota</taxon>
        <taxon>Agaricomycotina</taxon>
        <taxon>Agaricomycetes</taxon>
        <taxon>Russulales</taxon>
        <taxon>Lachnocladiaceae</taxon>
        <taxon>Vararia</taxon>
    </lineage>
</organism>
<reference evidence="1" key="2">
    <citation type="journal article" date="2022" name="New Phytol.">
        <title>Evolutionary transition to the ectomycorrhizal habit in the genomes of a hyperdiverse lineage of mushroom-forming fungi.</title>
        <authorList>
            <person name="Looney B."/>
            <person name="Miyauchi S."/>
            <person name="Morin E."/>
            <person name="Drula E."/>
            <person name="Courty P.E."/>
            <person name="Kohler A."/>
            <person name="Kuo A."/>
            <person name="LaButti K."/>
            <person name="Pangilinan J."/>
            <person name="Lipzen A."/>
            <person name="Riley R."/>
            <person name="Andreopoulos W."/>
            <person name="He G."/>
            <person name="Johnson J."/>
            <person name="Nolan M."/>
            <person name="Tritt A."/>
            <person name="Barry K.W."/>
            <person name="Grigoriev I.V."/>
            <person name="Nagy L.G."/>
            <person name="Hibbett D."/>
            <person name="Henrissat B."/>
            <person name="Matheny P.B."/>
            <person name="Labbe J."/>
            <person name="Martin F.M."/>
        </authorList>
    </citation>
    <scope>NUCLEOTIDE SEQUENCE</scope>
    <source>
        <strain evidence="1">EC-137</strain>
    </source>
</reference>
<proteinExistence type="predicted"/>